<dbReference type="GO" id="GO:0003688">
    <property type="term" value="F:DNA replication origin binding"/>
    <property type="evidence" value="ECO:0007669"/>
    <property type="project" value="TreeGrafter"/>
</dbReference>
<organism evidence="10 11">
    <name type="scientific">Esox lucius</name>
    <name type="common">Northern pike</name>
    <dbReference type="NCBI Taxonomy" id="8010"/>
    <lineage>
        <taxon>Eukaryota</taxon>
        <taxon>Metazoa</taxon>
        <taxon>Chordata</taxon>
        <taxon>Craniata</taxon>
        <taxon>Vertebrata</taxon>
        <taxon>Euteleostomi</taxon>
        <taxon>Actinopterygii</taxon>
        <taxon>Neopterygii</taxon>
        <taxon>Teleostei</taxon>
        <taxon>Protacanthopterygii</taxon>
        <taxon>Esociformes</taxon>
        <taxon>Esocidae</taxon>
        <taxon>Esox</taxon>
    </lineage>
</organism>
<name>A0AAY5K6K6_ESOLU</name>
<keyword evidence="6" id="KW-0862">Zinc</keyword>
<dbReference type="AlphaFoldDB" id="A0AAY5K6K6"/>
<feature type="domain" description="MCM10 OB-fold" evidence="9">
    <location>
        <begin position="31"/>
        <end position="92"/>
    </location>
</feature>
<dbReference type="GO" id="GO:0043596">
    <property type="term" value="C:nuclear replication fork"/>
    <property type="evidence" value="ECO:0007669"/>
    <property type="project" value="TreeGrafter"/>
</dbReference>
<dbReference type="Gene3D" id="2.40.50.140">
    <property type="entry name" value="Nucleic acid-binding proteins"/>
    <property type="match status" value="1"/>
</dbReference>
<evidence type="ECO:0000256" key="1">
    <source>
        <dbReference type="ARBA" id="ARBA00004123"/>
    </source>
</evidence>
<dbReference type="InterPro" id="IPR055065">
    <property type="entry name" value="OB_MCM10"/>
</dbReference>
<evidence type="ECO:0000313" key="10">
    <source>
        <dbReference type="Ensembl" id="ENSELUP00000084406.1"/>
    </source>
</evidence>
<dbReference type="Pfam" id="PF09329">
    <property type="entry name" value="zf-primase"/>
    <property type="match status" value="1"/>
</dbReference>
<comment type="subcellular location">
    <subcellularLocation>
        <location evidence="1">Nucleus</location>
    </subcellularLocation>
</comment>
<dbReference type="GO" id="GO:0006270">
    <property type="term" value="P:DNA replication initiation"/>
    <property type="evidence" value="ECO:0007669"/>
    <property type="project" value="InterPro"/>
</dbReference>
<dbReference type="InterPro" id="IPR012340">
    <property type="entry name" value="NA-bd_OB-fold"/>
</dbReference>
<evidence type="ECO:0000256" key="4">
    <source>
        <dbReference type="ARBA" id="ARBA00022723"/>
    </source>
</evidence>
<dbReference type="InterPro" id="IPR040184">
    <property type="entry name" value="Mcm10"/>
</dbReference>
<dbReference type="Pfam" id="PF22379">
    <property type="entry name" value="OB_MCM10"/>
    <property type="match status" value="1"/>
</dbReference>
<reference evidence="10 11" key="1">
    <citation type="submission" date="2020-02" db="EMBL/GenBank/DDBJ databases">
        <title>Esox lucius (northern pike) genome, fEsoLuc1, primary haplotype.</title>
        <authorList>
            <person name="Myers G."/>
            <person name="Karagic N."/>
            <person name="Meyer A."/>
            <person name="Pippel M."/>
            <person name="Reichard M."/>
            <person name="Winkler S."/>
            <person name="Tracey A."/>
            <person name="Sims Y."/>
            <person name="Howe K."/>
            <person name="Rhie A."/>
            <person name="Formenti G."/>
            <person name="Durbin R."/>
            <person name="Fedrigo O."/>
            <person name="Jarvis E.D."/>
        </authorList>
    </citation>
    <scope>NUCLEOTIDE SEQUENCE [LARGE SCALE GENOMIC DNA]</scope>
</reference>
<dbReference type="Proteomes" id="UP000265140">
    <property type="component" value="Chromosome 23"/>
</dbReference>
<protein>
    <submittedName>
        <fullName evidence="10">Uncharacterized protein</fullName>
    </submittedName>
</protein>
<dbReference type="GO" id="GO:0008270">
    <property type="term" value="F:zinc ion binding"/>
    <property type="evidence" value="ECO:0007669"/>
    <property type="project" value="UniProtKB-KW"/>
</dbReference>
<reference evidence="10" key="2">
    <citation type="submission" date="2025-08" db="UniProtKB">
        <authorList>
            <consortium name="Ensembl"/>
        </authorList>
    </citation>
    <scope>IDENTIFICATION</scope>
</reference>
<dbReference type="Ensembl" id="ENSELUT00000093719.1">
    <property type="protein sequence ID" value="ENSELUP00000084406.1"/>
    <property type="gene ID" value="ENSELUG00000043805.1"/>
</dbReference>
<evidence type="ECO:0000256" key="2">
    <source>
        <dbReference type="ARBA" id="ARBA00009679"/>
    </source>
</evidence>
<keyword evidence="3" id="KW-0235">DNA replication</keyword>
<sequence length="173" mass="19229">MLALILNICDTHWWKLQLKLNFPYLWLFKLQLLSDLHDLEVYVSLFLFGEVHKEHWTTEPGTVMGIPNPNPMKPKDGYDGVSLSVDHPQKVLLMGEAQDFGTCKAAKKNGEPCSQIVNLYECHYCQYHHAELQSSFSGKVTGKVKGKTNSLNGFCQTGLPCGGLSSPTCSAAL</sequence>
<evidence type="ECO:0000256" key="7">
    <source>
        <dbReference type="ARBA" id="ARBA00023242"/>
    </source>
</evidence>
<dbReference type="PANTHER" id="PTHR13454">
    <property type="entry name" value="PROTEIN MCM10 HOMOLOG"/>
    <property type="match status" value="1"/>
</dbReference>
<evidence type="ECO:0000256" key="3">
    <source>
        <dbReference type="ARBA" id="ARBA00022705"/>
    </source>
</evidence>
<comment type="similarity">
    <text evidence="2">Belongs to the MCM10 family.</text>
</comment>
<evidence type="ECO:0000259" key="9">
    <source>
        <dbReference type="Pfam" id="PF22379"/>
    </source>
</evidence>
<evidence type="ECO:0000256" key="6">
    <source>
        <dbReference type="ARBA" id="ARBA00022833"/>
    </source>
</evidence>
<dbReference type="PANTHER" id="PTHR13454:SF11">
    <property type="entry name" value="PROTEIN MCM10 HOMOLOG"/>
    <property type="match status" value="1"/>
</dbReference>
<evidence type="ECO:0000313" key="11">
    <source>
        <dbReference type="Proteomes" id="UP000265140"/>
    </source>
</evidence>
<reference evidence="10" key="3">
    <citation type="submission" date="2025-09" db="UniProtKB">
        <authorList>
            <consortium name="Ensembl"/>
        </authorList>
    </citation>
    <scope>IDENTIFICATION</scope>
</reference>
<proteinExistence type="inferred from homology"/>
<dbReference type="GeneTree" id="ENSGT00390000007134"/>
<keyword evidence="4" id="KW-0479">Metal-binding</keyword>
<dbReference type="InterPro" id="IPR015408">
    <property type="entry name" value="Znf_Mcm10/DnaG"/>
</dbReference>
<feature type="domain" description="Zinc finger Mcm10/DnaG-type" evidence="8">
    <location>
        <begin position="95"/>
        <end position="129"/>
    </location>
</feature>
<keyword evidence="7" id="KW-0539">Nucleus</keyword>
<evidence type="ECO:0000259" key="8">
    <source>
        <dbReference type="Pfam" id="PF09329"/>
    </source>
</evidence>
<evidence type="ECO:0000256" key="5">
    <source>
        <dbReference type="ARBA" id="ARBA00022771"/>
    </source>
</evidence>
<keyword evidence="5" id="KW-0863">Zinc-finger</keyword>
<accession>A0AAY5K6K6</accession>
<dbReference type="GO" id="GO:0003697">
    <property type="term" value="F:single-stranded DNA binding"/>
    <property type="evidence" value="ECO:0007669"/>
    <property type="project" value="InterPro"/>
</dbReference>
<keyword evidence="11" id="KW-1185">Reference proteome</keyword>